<evidence type="ECO:0000313" key="2">
    <source>
        <dbReference type="Proteomes" id="UP000028547"/>
    </source>
</evidence>
<dbReference type="Pfam" id="PF14518">
    <property type="entry name" value="Haem_oxygenas_2"/>
    <property type="match status" value="1"/>
</dbReference>
<dbReference type="SUPFAM" id="SSF48613">
    <property type="entry name" value="Heme oxygenase-like"/>
    <property type="match status" value="1"/>
</dbReference>
<dbReference type="Gene3D" id="1.20.910.10">
    <property type="entry name" value="Heme oxygenase-like"/>
    <property type="match status" value="1"/>
</dbReference>
<comment type="caution">
    <text evidence="1">The sequence shown here is derived from an EMBL/GenBank/DDBJ whole genome shotgun (WGS) entry which is preliminary data.</text>
</comment>
<dbReference type="InterPro" id="IPR016084">
    <property type="entry name" value="Haem_Oase-like_multi-hlx"/>
</dbReference>
<organism evidence="1 2">
    <name type="scientific">Archangium violaceum Cb vi76</name>
    <dbReference type="NCBI Taxonomy" id="1406225"/>
    <lineage>
        <taxon>Bacteria</taxon>
        <taxon>Pseudomonadati</taxon>
        <taxon>Myxococcota</taxon>
        <taxon>Myxococcia</taxon>
        <taxon>Myxococcales</taxon>
        <taxon>Cystobacterineae</taxon>
        <taxon>Archangiaceae</taxon>
        <taxon>Archangium</taxon>
    </lineage>
</organism>
<sequence length="228" mass="25902">MHTQPMTDWTQQLLAMSRTLVHTLDRRQVPRSLFEGTIFLEHYIAWGIQTYFYVQETQPNLLKSCRRMKRRGRRHAVIADLLLTKAEEETKHDEWMLSDLRTLGCSRTEVERTQPCGAVRAYIATNRFHAEEGSPYAILGTAFILEFLSEQRASKAALNLIARSKIPGIAHAVSFVSQHGQLDGGHVDDALRLLRVITCPREQGAILSMAKFTASLIPSFFPKLPRKA</sequence>
<reference evidence="1 2" key="1">
    <citation type="submission" date="2014-07" db="EMBL/GenBank/DDBJ databases">
        <title>Draft Genome Sequence of Gephyronic Acid Producer, Cystobacter violaceus Strain Cb vi76.</title>
        <authorList>
            <person name="Stevens D.C."/>
            <person name="Young J."/>
            <person name="Carmichael R."/>
            <person name="Tan J."/>
            <person name="Taylor R.E."/>
        </authorList>
    </citation>
    <scope>NUCLEOTIDE SEQUENCE [LARGE SCALE GENOMIC DNA]</scope>
    <source>
        <strain evidence="1 2">Cb vi76</strain>
    </source>
</reference>
<dbReference type="Proteomes" id="UP000028547">
    <property type="component" value="Unassembled WGS sequence"/>
</dbReference>
<proteinExistence type="predicted"/>
<dbReference type="AlphaFoldDB" id="A0A084SQ32"/>
<dbReference type="EMBL" id="JPMI01000201">
    <property type="protein sequence ID" value="KFA90567.1"/>
    <property type="molecule type" value="Genomic_DNA"/>
</dbReference>
<gene>
    <name evidence="1" type="ORF">Q664_27265</name>
</gene>
<evidence type="ECO:0000313" key="1">
    <source>
        <dbReference type="EMBL" id="KFA90567.1"/>
    </source>
</evidence>
<accession>A0A084SQ32</accession>
<protein>
    <recommendedName>
        <fullName evidence="3">Heme oxygenase</fullName>
    </recommendedName>
</protein>
<evidence type="ECO:0008006" key="3">
    <source>
        <dbReference type="Google" id="ProtNLM"/>
    </source>
</evidence>
<name>A0A084SQ32_9BACT</name>